<evidence type="ECO:0000256" key="2">
    <source>
        <dbReference type="ARBA" id="ARBA00022643"/>
    </source>
</evidence>
<evidence type="ECO:0000256" key="4">
    <source>
        <dbReference type="SAM" id="MobiDB-lite"/>
    </source>
</evidence>
<dbReference type="AlphaFoldDB" id="A0A261XVK2"/>
<name>A0A261XVK2_9FUNG</name>
<gene>
    <name evidence="5" type="ORF">BZG36_05631</name>
</gene>
<organism evidence="5 6">
    <name type="scientific">Bifiguratus adelaidae</name>
    <dbReference type="NCBI Taxonomy" id="1938954"/>
    <lineage>
        <taxon>Eukaryota</taxon>
        <taxon>Fungi</taxon>
        <taxon>Fungi incertae sedis</taxon>
        <taxon>Mucoromycota</taxon>
        <taxon>Mucoromycotina</taxon>
        <taxon>Endogonomycetes</taxon>
        <taxon>Endogonales</taxon>
        <taxon>Endogonales incertae sedis</taxon>
        <taxon>Bifiguratus</taxon>
    </lineage>
</organism>
<reference evidence="5 6" key="1">
    <citation type="journal article" date="2017" name="Mycologia">
        <title>Bifiguratus adelaidae, gen. et sp. nov., a new member of Mucoromycotina in endophytic and soil-dwelling habitats.</title>
        <authorList>
            <person name="Torres-Cruz T.J."/>
            <person name="Billingsley Tobias T.L."/>
            <person name="Almatruk M."/>
            <person name="Hesse C."/>
            <person name="Kuske C.R."/>
            <person name="Desiro A."/>
            <person name="Benucci G.M."/>
            <person name="Bonito G."/>
            <person name="Stajich J.E."/>
            <person name="Dunlap C."/>
            <person name="Arnold A.E."/>
            <person name="Porras-Alfaro A."/>
        </authorList>
    </citation>
    <scope>NUCLEOTIDE SEQUENCE [LARGE SCALE GENOMIC DNA]</scope>
    <source>
        <strain evidence="5 6">AZ0501</strain>
    </source>
</reference>
<keyword evidence="2" id="KW-0288">FMN</keyword>
<dbReference type="OrthoDB" id="2349068at2759"/>
<proteinExistence type="predicted"/>
<comment type="caution">
    <text evidence="5">The sequence shown here is derived from an EMBL/GenBank/DDBJ whole genome shotgun (WGS) entry which is preliminary data.</text>
</comment>
<dbReference type="Proteomes" id="UP000242875">
    <property type="component" value="Unassembled WGS sequence"/>
</dbReference>
<feature type="region of interest" description="Disordered" evidence="4">
    <location>
        <begin position="642"/>
        <end position="672"/>
    </location>
</feature>
<feature type="region of interest" description="Disordered" evidence="4">
    <location>
        <begin position="571"/>
        <end position="598"/>
    </location>
</feature>
<evidence type="ECO:0000256" key="1">
    <source>
        <dbReference type="ARBA" id="ARBA00022630"/>
    </source>
</evidence>
<dbReference type="Pfam" id="PF03060">
    <property type="entry name" value="NMO"/>
    <property type="match status" value="1"/>
</dbReference>
<dbReference type="SUPFAM" id="SSF51412">
    <property type="entry name" value="Inosine monophosphate dehydrogenase (IMPDH)"/>
    <property type="match status" value="1"/>
</dbReference>
<accession>A0A261XVK2</accession>
<dbReference type="InterPro" id="IPR013785">
    <property type="entry name" value="Aldolase_TIM"/>
</dbReference>
<dbReference type="CDD" id="cd04730">
    <property type="entry name" value="NPD_like"/>
    <property type="match status" value="1"/>
</dbReference>
<dbReference type="InterPro" id="IPR004136">
    <property type="entry name" value="NMO"/>
</dbReference>
<protein>
    <submittedName>
        <fullName evidence="5">Uncharacterized protein</fullName>
    </submittedName>
</protein>
<dbReference type="GO" id="GO:0018580">
    <property type="term" value="F:nitronate monooxygenase activity"/>
    <property type="evidence" value="ECO:0007669"/>
    <property type="project" value="InterPro"/>
</dbReference>
<evidence type="ECO:0000313" key="5">
    <source>
        <dbReference type="EMBL" id="OZJ02383.1"/>
    </source>
</evidence>
<keyword evidence="3" id="KW-0560">Oxidoreductase</keyword>
<evidence type="ECO:0000313" key="6">
    <source>
        <dbReference type="Proteomes" id="UP000242875"/>
    </source>
</evidence>
<sequence>MTNAFLDLFSHIHPQVPIVSAPMAYAAGGALAAEVTKAGGLGLIGAGVTGAGLVKDQVDIAKRVLDIPADSTAILPIGIGYISFHLVQHPEMLEEHLEYLKDTPVAAYWFSFGNSRPLIDLVRQKSPQSKVIVQVFTALEAAEAVTQGVDAIVVQGSEAGGHGHVQGTSTMVLVPEVLDMLHAQFPGFSTPVLAAGGIANGRGVVAAMALGASGVVMGTRFIVSRESLYSEAGKDAVVRTQAGGARTVRGRIFDTLFHYDWPEEYDGRTLRNDITVGLESKEPLENLQKLYDDSTASQDPKGMVALLSEELRHWQLTHANERPYFPSRREVDPDEFTIGPTVQAKALSKRGKIRSIFHVRDVSSLIVPSKLQLTTYSLLLRLRATLHAIMVSGDRWEEGRRKVPSLLELAGSAYSTLVEKQRQAAEEGDNATSEVEVLSSLYGEMPPHVRRYVLMNQCLVMCVQQLRDASILEEVMDVCIQAKAYAWYVLQEIVQLQLGLDDSDNVDLYSCDKLAERLGFKSQFVRYARLRPTAIKPSTICRPVPIAVPSSTIESTDVKGEFDPLTRAEPAMLPLSHSPPSPPPSPPLRPKRRREAPPLRIPWGVNTFTKRKRSLPPEMTPQPEDLRHPTIASRVVASSIRTAIPSPPPPMLSCHPNTRRPRRDTIDPIAEASPNHDKYMLVYIKGEPKSPPRLPLQPIHNLPREKQECDPIEEAMPSWHGPAAVKPLDLANIDRVIKPERI</sequence>
<dbReference type="PANTHER" id="PTHR32332:SF20">
    <property type="entry name" value="2-NITROPROPANE DIOXYGENASE-LIKE PROTEIN"/>
    <property type="match status" value="1"/>
</dbReference>
<evidence type="ECO:0000256" key="3">
    <source>
        <dbReference type="ARBA" id="ARBA00023002"/>
    </source>
</evidence>
<keyword evidence="1" id="KW-0285">Flavoprotein</keyword>
<dbReference type="EMBL" id="MVBO01000157">
    <property type="protein sequence ID" value="OZJ02383.1"/>
    <property type="molecule type" value="Genomic_DNA"/>
</dbReference>
<dbReference type="PANTHER" id="PTHR32332">
    <property type="entry name" value="2-NITROPROPANE DIOXYGENASE"/>
    <property type="match status" value="1"/>
</dbReference>
<feature type="compositionally biased region" description="Pro residues" evidence="4">
    <location>
        <begin position="577"/>
        <end position="588"/>
    </location>
</feature>
<keyword evidence="6" id="KW-1185">Reference proteome</keyword>
<dbReference type="Gene3D" id="3.20.20.70">
    <property type="entry name" value="Aldolase class I"/>
    <property type="match status" value="1"/>
</dbReference>